<comment type="caution">
    <text evidence="1">The sequence shown here is derived from an EMBL/GenBank/DDBJ whole genome shotgun (WGS) entry which is preliminary data.</text>
</comment>
<dbReference type="InterPro" id="IPR023198">
    <property type="entry name" value="PGP-like_dom2"/>
</dbReference>
<reference evidence="1" key="1">
    <citation type="submission" date="2017-12" db="EMBL/GenBank/DDBJ databases">
        <title>FDA dAtabase for Regulatory Grade micrObial Sequences (FDA-ARGOS): Supporting development and validation of Infectious Disease Dx tests.</title>
        <authorList>
            <person name="Hoffmann M."/>
            <person name="Allard M."/>
            <person name="Evans P."/>
            <person name="Brown E."/>
            <person name="Tallon L.J."/>
            <person name="Sadzewicz L."/>
            <person name="Sengamalay N."/>
            <person name="Ott S."/>
            <person name="Godinez A."/>
            <person name="Nagaraj S."/>
            <person name="Vavikolanu K."/>
            <person name="Aluvathingal J."/>
            <person name="Nadendla S."/>
            <person name="Hobson J."/>
            <person name="Sichtig H."/>
        </authorList>
    </citation>
    <scope>NUCLEOTIDE SEQUENCE [LARGE SCALE GENOMIC DNA]</scope>
    <source>
        <strain evidence="1">FDAARGOS_118</strain>
    </source>
</reference>
<dbReference type="SFLD" id="SFLDG01129">
    <property type="entry name" value="C1.5:_HAD__Beta-PGM__Phosphata"/>
    <property type="match status" value="1"/>
</dbReference>
<dbReference type="Pfam" id="PF13419">
    <property type="entry name" value="HAD_2"/>
    <property type="match status" value="1"/>
</dbReference>
<dbReference type="PANTHER" id="PTHR43481:SF4">
    <property type="entry name" value="GLYCEROL-1-PHOSPHATE PHOSPHOHYDROLASE 1-RELATED"/>
    <property type="match status" value="1"/>
</dbReference>
<dbReference type="InterPro" id="IPR051806">
    <property type="entry name" value="HAD-like_SPP"/>
</dbReference>
<organism evidence="1 2">
    <name type="scientific">Vibrio vulnificus</name>
    <dbReference type="NCBI Taxonomy" id="672"/>
    <lineage>
        <taxon>Bacteria</taxon>
        <taxon>Pseudomonadati</taxon>
        <taxon>Pseudomonadota</taxon>
        <taxon>Gammaproteobacteria</taxon>
        <taxon>Vibrionales</taxon>
        <taxon>Vibrionaceae</taxon>
        <taxon>Vibrio</taxon>
    </lineage>
</organism>
<evidence type="ECO:0000313" key="1">
    <source>
        <dbReference type="EMBL" id="PNM67294.1"/>
    </source>
</evidence>
<protein>
    <submittedName>
        <fullName evidence="1">HAD family phosphatase</fullName>
    </submittedName>
</protein>
<proteinExistence type="predicted"/>
<dbReference type="SFLD" id="SFLDS00003">
    <property type="entry name" value="Haloacid_Dehalogenase"/>
    <property type="match status" value="1"/>
</dbReference>
<dbReference type="PANTHER" id="PTHR43481">
    <property type="entry name" value="FRUCTOSE-1-PHOSPHATE PHOSPHATASE"/>
    <property type="match status" value="1"/>
</dbReference>
<dbReference type="Gene3D" id="1.10.150.240">
    <property type="entry name" value="Putative phosphatase, domain 2"/>
    <property type="match status" value="1"/>
</dbReference>
<sequence>MIFGYLEPQKNKRNNREKVLQEFQVYLFDMDGTLVNSEPLKGQALALACQDYGSVVDFNIYKEVMGESWPVVTGHFFKHANISPELAEFNTHFRAHYERLLSENLELNRGAKAYIEHLNASGKQCAVVSSAATWMVENILNALELKEAFKVVITQEHVTKHKPDPEAFNLALSKLGVTPEQAIIFEDSHAGVLAGRASGCNVVAIRHEFNGKNDLSGAVACIESFEALLV</sequence>
<dbReference type="Gene3D" id="3.40.50.1000">
    <property type="entry name" value="HAD superfamily/HAD-like"/>
    <property type="match status" value="1"/>
</dbReference>
<evidence type="ECO:0000313" key="2">
    <source>
        <dbReference type="Proteomes" id="UP000054370"/>
    </source>
</evidence>
<dbReference type="InterPro" id="IPR023214">
    <property type="entry name" value="HAD_sf"/>
</dbReference>
<dbReference type="SFLD" id="SFLDG01135">
    <property type="entry name" value="C1.5.6:_HAD__Beta-PGM__Phospha"/>
    <property type="match status" value="1"/>
</dbReference>
<keyword evidence="2" id="KW-1185">Reference proteome</keyword>
<dbReference type="EMBL" id="LOSH02000004">
    <property type="protein sequence ID" value="PNM67294.1"/>
    <property type="molecule type" value="Genomic_DNA"/>
</dbReference>
<dbReference type="Proteomes" id="UP000054370">
    <property type="component" value="Unassembled WGS sequence"/>
</dbReference>
<dbReference type="InterPro" id="IPR036412">
    <property type="entry name" value="HAD-like_sf"/>
</dbReference>
<dbReference type="NCBIfam" id="TIGR01509">
    <property type="entry name" value="HAD-SF-IA-v3"/>
    <property type="match status" value="1"/>
</dbReference>
<accession>A0ABX4WUR7</accession>
<name>A0ABX4WUR7_VIBVL</name>
<dbReference type="InterPro" id="IPR006439">
    <property type="entry name" value="HAD-SF_hydro_IA"/>
</dbReference>
<dbReference type="SUPFAM" id="SSF56784">
    <property type="entry name" value="HAD-like"/>
    <property type="match status" value="1"/>
</dbReference>
<gene>
    <name evidence="1" type="ORF">AL548_013615</name>
</gene>
<dbReference type="InterPro" id="IPR041492">
    <property type="entry name" value="HAD_2"/>
</dbReference>